<evidence type="ECO:0000256" key="4">
    <source>
        <dbReference type="ARBA" id="ARBA00023242"/>
    </source>
</evidence>
<dbReference type="PROSITE" id="PS00463">
    <property type="entry name" value="ZN2_CY6_FUNGAL_1"/>
    <property type="match status" value="1"/>
</dbReference>
<evidence type="ECO:0000256" key="1">
    <source>
        <dbReference type="ARBA" id="ARBA00023015"/>
    </source>
</evidence>
<dbReference type="PANTHER" id="PTHR47784">
    <property type="entry name" value="STEROL UPTAKE CONTROL PROTEIN 2"/>
    <property type="match status" value="1"/>
</dbReference>
<reference evidence="8" key="1">
    <citation type="journal article" date="2015" name="PLoS Genet.">
        <title>The dynamic genome and transcriptome of the human fungal pathogen Blastomyces and close relative Emmonsia.</title>
        <authorList>
            <person name="Munoz J.F."/>
            <person name="Gauthier G.M."/>
            <person name="Desjardins C.A."/>
            <person name="Gallo J.E."/>
            <person name="Holder J."/>
            <person name="Sullivan T.D."/>
            <person name="Marty A.J."/>
            <person name="Carmen J.C."/>
            <person name="Chen Z."/>
            <person name="Ding L."/>
            <person name="Gujja S."/>
            <person name="Magrini V."/>
            <person name="Misas E."/>
            <person name="Mitreva M."/>
            <person name="Priest M."/>
            <person name="Saif S."/>
            <person name="Whiston E.A."/>
            <person name="Young S."/>
            <person name="Zeng Q."/>
            <person name="Goldman W.E."/>
            <person name="Mardis E.R."/>
            <person name="Taylor J.W."/>
            <person name="McEwen J.G."/>
            <person name="Clay O.K."/>
            <person name="Klein B.S."/>
            <person name="Cuomo C.A."/>
        </authorList>
    </citation>
    <scope>NUCLEOTIDE SEQUENCE [LARGE SCALE GENOMIC DNA]</scope>
    <source>
        <strain evidence="8">SLH14081</strain>
    </source>
</reference>
<protein>
    <recommendedName>
        <fullName evidence="6">Zn(2)-C6 fungal-type domain-containing protein</fullName>
    </recommendedName>
</protein>
<dbReference type="AlphaFoldDB" id="A0A179UKT4"/>
<keyword evidence="1" id="KW-0805">Transcription regulation</keyword>
<dbReference type="GO" id="GO:0003677">
    <property type="term" value="F:DNA binding"/>
    <property type="evidence" value="ECO:0007669"/>
    <property type="project" value="UniProtKB-KW"/>
</dbReference>
<dbReference type="SMART" id="SM00066">
    <property type="entry name" value="GAL4"/>
    <property type="match status" value="1"/>
</dbReference>
<dbReference type="GO" id="GO:0008270">
    <property type="term" value="F:zinc ion binding"/>
    <property type="evidence" value="ECO:0007669"/>
    <property type="project" value="InterPro"/>
</dbReference>
<organism evidence="7 8">
    <name type="scientific">Blastomyces gilchristii (strain SLH14081)</name>
    <name type="common">Blastomyces dermatitidis</name>
    <dbReference type="NCBI Taxonomy" id="559298"/>
    <lineage>
        <taxon>Eukaryota</taxon>
        <taxon>Fungi</taxon>
        <taxon>Dikarya</taxon>
        <taxon>Ascomycota</taxon>
        <taxon>Pezizomycotina</taxon>
        <taxon>Eurotiomycetes</taxon>
        <taxon>Eurotiomycetidae</taxon>
        <taxon>Onygenales</taxon>
        <taxon>Ajellomycetaceae</taxon>
        <taxon>Blastomyces</taxon>
    </lineage>
</organism>
<evidence type="ECO:0000256" key="3">
    <source>
        <dbReference type="ARBA" id="ARBA00023163"/>
    </source>
</evidence>
<dbReference type="Gene3D" id="4.10.240.10">
    <property type="entry name" value="Zn(2)-C6 fungal-type DNA-binding domain"/>
    <property type="match status" value="1"/>
</dbReference>
<dbReference type="SUPFAM" id="SSF57701">
    <property type="entry name" value="Zn2/Cys6 DNA-binding domain"/>
    <property type="match status" value="1"/>
</dbReference>
<dbReference type="EMBL" id="GG657453">
    <property type="protein sequence ID" value="OAT07767.1"/>
    <property type="molecule type" value="Genomic_DNA"/>
</dbReference>
<feature type="compositionally biased region" description="Basic residues" evidence="5">
    <location>
        <begin position="14"/>
        <end position="23"/>
    </location>
</feature>
<feature type="region of interest" description="Disordered" evidence="5">
    <location>
        <begin position="1"/>
        <end position="23"/>
    </location>
</feature>
<dbReference type="Proteomes" id="UP000002038">
    <property type="component" value="Unassembled WGS sequence"/>
</dbReference>
<keyword evidence="3" id="KW-0804">Transcription</keyword>
<evidence type="ECO:0000256" key="5">
    <source>
        <dbReference type="SAM" id="MobiDB-lite"/>
    </source>
</evidence>
<name>A0A179UKT4_BLAGS</name>
<dbReference type="InterPro" id="IPR036864">
    <property type="entry name" value="Zn2-C6_fun-type_DNA-bd_sf"/>
</dbReference>
<keyword evidence="2" id="KW-0238">DNA-binding</keyword>
<dbReference type="InterPro" id="IPR053157">
    <property type="entry name" value="Sterol_Uptake_Regulator"/>
</dbReference>
<evidence type="ECO:0000259" key="6">
    <source>
        <dbReference type="PROSITE" id="PS50048"/>
    </source>
</evidence>
<gene>
    <name evidence="7" type="ORF">BDBG_03799</name>
</gene>
<sequence length="544" mass="61565">MTSVVAKQHSDAKGRKRKAHRKSRQGCGNCKIRRVKCDEGRPGCQKCASFGVSCSYEPGAADLQPSRASTFQSDGYGFLQFQNLSAPVPRKSPCSLNDTILSMINTSQAAAFSPRPRDYDSIHSAVPQRPYQLREHDLELLSIFQARTACSIGTDATLPIYRREFIRLACQHPFLLHMVLTMTLLHDRYLSHFPPWPRSSSPSQLHLTSSPKALFHWYLGTILFNTKLANPSQIDPRERDAIWAASVLLGAITFSFVDASRAEDSWPLKPSSHLDPNWLAISNGKREVWKLADPLRADSVFREALIGPVHGETDHSAPSTVIDGPGLNVDDGWRFCFACSSNYYSVISSVSASDTIYTRTPPHEFLLLHHFITTTFPDPDPKVNPYHTALTTLHSLFTTPFKPHTPIAPFIAFITHIDPAYRNLLHHKDPLALLLLAYWYGYVYENESEHAPWWFWSRAMVEGRAICMYLERNEAVLSNRNVIGRDVGGLVDELTMKQLISWPIPLRQYLCENKSEITFAKHYQANFLVRKTGQETLQNDKARQ</sequence>
<evidence type="ECO:0000313" key="8">
    <source>
        <dbReference type="Proteomes" id="UP000002038"/>
    </source>
</evidence>
<accession>A0A179UKT4</accession>
<dbReference type="GO" id="GO:0001228">
    <property type="term" value="F:DNA-binding transcription activator activity, RNA polymerase II-specific"/>
    <property type="evidence" value="ECO:0007669"/>
    <property type="project" value="TreeGrafter"/>
</dbReference>
<keyword evidence="8" id="KW-1185">Reference proteome</keyword>
<dbReference type="KEGG" id="bgh:BDBG_03799"/>
<dbReference type="PANTHER" id="PTHR47784:SF9">
    <property type="entry name" value="ZN(II)2CYS6 TRANSCRIPTION FACTOR (EUROFUNG)"/>
    <property type="match status" value="1"/>
</dbReference>
<dbReference type="VEuPathDB" id="FungiDB:BDBG_03799"/>
<evidence type="ECO:0000256" key="2">
    <source>
        <dbReference type="ARBA" id="ARBA00023125"/>
    </source>
</evidence>
<dbReference type="InterPro" id="IPR001138">
    <property type="entry name" value="Zn2Cys6_DnaBD"/>
</dbReference>
<dbReference type="CDD" id="cd00067">
    <property type="entry name" value="GAL4"/>
    <property type="match status" value="1"/>
</dbReference>
<dbReference type="OrthoDB" id="3031538at2759"/>
<dbReference type="PROSITE" id="PS50048">
    <property type="entry name" value="ZN2_CY6_FUNGAL_2"/>
    <property type="match status" value="1"/>
</dbReference>
<feature type="domain" description="Zn(2)-C6 fungal-type" evidence="6">
    <location>
        <begin position="26"/>
        <end position="56"/>
    </location>
</feature>
<keyword evidence="4" id="KW-0539">Nucleus</keyword>
<dbReference type="GeneID" id="8509773"/>
<proteinExistence type="predicted"/>
<dbReference type="RefSeq" id="XP_031577944.1">
    <property type="nucleotide sequence ID" value="XM_031721404.1"/>
</dbReference>
<evidence type="ECO:0000313" key="7">
    <source>
        <dbReference type="EMBL" id="OAT07767.1"/>
    </source>
</evidence>
<dbReference type="Pfam" id="PF00172">
    <property type="entry name" value="Zn_clus"/>
    <property type="match status" value="1"/>
</dbReference>